<keyword evidence="3 5" id="KW-0732">Signal</keyword>
<protein>
    <recommendedName>
        <fullName evidence="8">Lipocalin/cytosolic fatty-acid binding domain-containing protein</fullName>
    </recommendedName>
</protein>
<dbReference type="SUPFAM" id="SSF50814">
    <property type="entry name" value="Lipocalins"/>
    <property type="match status" value="1"/>
</dbReference>
<comment type="subcellular location">
    <subcellularLocation>
        <location evidence="1">Secreted</location>
    </subcellularLocation>
</comment>
<accession>A0A974C777</accession>
<evidence type="ECO:0000256" key="1">
    <source>
        <dbReference type="ARBA" id="ARBA00004613"/>
    </source>
</evidence>
<dbReference type="InterPro" id="IPR012674">
    <property type="entry name" value="Calycin"/>
</dbReference>
<dbReference type="PANTHER" id="PTHR11967">
    <property type="entry name" value="ALPHA-1-ACID GLYCOPROTEIN"/>
    <property type="match status" value="1"/>
</dbReference>
<evidence type="ECO:0008006" key="8">
    <source>
        <dbReference type="Google" id="ProtNLM"/>
    </source>
</evidence>
<dbReference type="PANTHER" id="PTHR11967:SF2">
    <property type="entry name" value="ALPHA-1-ACID GLYCOPROTEIN 1"/>
    <property type="match status" value="1"/>
</dbReference>
<keyword evidence="2" id="KW-0964">Secreted</keyword>
<evidence type="ECO:0000256" key="4">
    <source>
        <dbReference type="ARBA" id="ARBA00023180"/>
    </source>
</evidence>
<name>A0A974C777_XENLA</name>
<evidence type="ECO:0000256" key="5">
    <source>
        <dbReference type="SAM" id="SignalP"/>
    </source>
</evidence>
<sequence length="351" mass="39534">MGALSFCLLLFCIFVVGNSSTPDCVGEQEGIPTNLTQISGLWNLMALSLCPLYPFTIDFVTYMYANISFTEKDGNFTVFVDPMQAIEGLDFYYERIPGTPSYKYVANGEIIAMHVHTQPDSIIFYERINGTLCGAFLNSKGASLPEDELENFKEWSKCNGLDQVKVLKPPISYARVCHGHFEISEKLKELKDTETWTLIAKASTYPDPHYHIKLLYSVKLEISKNGNGYTVREIQTVSVVEKTLMELKYEEGLTGSNIKLLEFKTDENMLLLGIQSEAGKTLYLASKTPKVTQSYLDKFDVHAKCFQGNYTYFVSGIKEEGNDGEFPLHKLIYCKSNTCTEKPTFSLVGKK</sequence>
<dbReference type="Proteomes" id="UP000694892">
    <property type="component" value="Chromosome 8L"/>
</dbReference>
<gene>
    <name evidence="6" type="ORF">XELAEV_18039195mg</name>
</gene>
<dbReference type="AlphaFoldDB" id="A0A974C777"/>
<proteinExistence type="predicted"/>
<dbReference type="GO" id="GO:0005576">
    <property type="term" value="C:extracellular region"/>
    <property type="evidence" value="ECO:0007669"/>
    <property type="project" value="UniProtKB-SubCell"/>
</dbReference>
<evidence type="ECO:0000256" key="3">
    <source>
        <dbReference type="ARBA" id="ARBA00022729"/>
    </source>
</evidence>
<feature type="signal peptide" evidence="5">
    <location>
        <begin position="1"/>
        <end position="19"/>
    </location>
</feature>
<evidence type="ECO:0000313" key="6">
    <source>
        <dbReference type="EMBL" id="OCT67897.1"/>
    </source>
</evidence>
<keyword evidence="4" id="KW-0325">Glycoprotein</keyword>
<dbReference type="Gene3D" id="2.40.128.20">
    <property type="match status" value="1"/>
</dbReference>
<dbReference type="EMBL" id="CM004480">
    <property type="protein sequence ID" value="OCT67897.1"/>
    <property type="molecule type" value="Genomic_DNA"/>
</dbReference>
<evidence type="ECO:0000256" key="2">
    <source>
        <dbReference type="ARBA" id="ARBA00022525"/>
    </source>
</evidence>
<feature type="chain" id="PRO_5037629578" description="Lipocalin/cytosolic fatty-acid binding domain-containing protein" evidence="5">
    <location>
        <begin position="20"/>
        <end position="351"/>
    </location>
</feature>
<reference evidence="7" key="1">
    <citation type="journal article" date="2016" name="Nature">
        <title>Genome evolution in the allotetraploid frog Xenopus laevis.</title>
        <authorList>
            <person name="Session A.M."/>
            <person name="Uno Y."/>
            <person name="Kwon T."/>
            <person name="Chapman J.A."/>
            <person name="Toyoda A."/>
            <person name="Takahashi S."/>
            <person name="Fukui A."/>
            <person name="Hikosaka A."/>
            <person name="Suzuki A."/>
            <person name="Kondo M."/>
            <person name="van Heeringen S.J."/>
            <person name="Quigley I."/>
            <person name="Heinz S."/>
            <person name="Ogino H."/>
            <person name="Ochi H."/>
            <person name="Hellsten U."/>
            <person name="Lyons J.B."/>
            <person name="Simakov O."/>
            <person name="Putnam N."/>
            <person name="Stites J."/>
            <person name="Kuroki Y."/>
            <person name="Tanaka T."/>
            <person name="Michiue T."/>
            <person name="Watanabe M."/>
            <person name="Bogdanovic O."/>
            <person name="Lister R."/>
            <person name="Georgiou G."/>
            <person name="Paranjpe S.S."/>
            <person name="van Kruijsbergen I."/>
            <person name="Shu S."/>
            <person name="Carlson J."/>
            <person name="Kinoshita T."/>
            <person name="Ohta Y."/>
            <person name="Mawaribuchi S."/>
            <person name="Jenkins J."/>
            <person name="Grimwood J."/>
            <person name="Schmutz J."/>
            <person name="Mitros T."/>
            <person name="Mozaffari S.V."/>
            <person name="Suzuki Y."/>
            <person name="Haramoto Y."/>
            <person name="Yamamoto T.S."/>
            <person name="Takagi C."/>
            <person name="Heald R."/>
            <person name="Miller K."/>
            <person name="Haudenschild C."/>
            <person name="Kitzman J."/>
            <person name="Nakayama T."/>
            <person name="Izutsu Y."/>
            <person name="Robert J."/>
            <person name="Fortriede J."/>
            <person name="Burns K."/>
            <person name="Lotay V."/>
            <person name="Karimi K."/>
            <person name="Yasuoka Y."/>
            <person name="Dichmann D.S."/>
            <person name="Flajnik M.F."/>
            <person name="Houston D.W."/>
            <person name="Shendure J."/>
            <person name="DuPasquier L."/>
            <person name="Vize P.D."/>
            <person name="Zorn A.M."/>
            <person name="Ito M."/>
            <person name="Marcotte E.M."/>
            <person name="Wallingford J.B."/>
            <person name="Ito Y."/>
            <person name="Asashima M."/>
            <person name="Ueno N."/>
            <person name="Matsuda Y."/>
            <person name="Veenstra G.J."/>
            <person name="Fujiyama A."/>
            <person name="Harland R.M."/>
            <person name="Taira M."/>
            <person name="Rokhsar D.S."/>
        </authorList>
    </citation>
    <scope>NUCLEOTIDE SEQUENCE [LARGE SCALE GENOMIC DNA]</scope>
    <source>
        <strain evidence="7">J</strain>
    </source>
</reference>
<organism evidence="6 7">
    <name type="scientific">Xenopus laevis</name>
    <name type="common">African clawed frog</name>
    <dbReference type="NCBI Taxonomy" id="8355"/>
    <lineage>
        <taxon>Eukaryota</taxon>
        <taxon>Metazoa</taxon>
        <taxon>Chordata</taxon>
        <taxon>Craniata</taxon>
        <taxon>Vertebrata</taxon>
        <taxon>Euteleostomi</taxon>
        <taxon>Amphibia</taxon>
        <taxon>Batrachia</taxon>
        <taxon>Anura</taxon>
        <taxon>Pipoidea</taxon>
        <taxon>Pipidae</taxon>
        <taxon>Xenopodinae</taxon>
        <taxon>Xenopus</taxon>
        <taxon>Xenopus</taxon>
    </lineage>
</organism>
<evidence type="ECO:0000313" key="7">
    <source>
        <dbReference type="Proteomes" id="UP000694892"/>
    </source>
</evidence>